<evidence type="ECO:0000313" key="2">
    <source>
        <dbReference type="EMBL" id="BET39459.1"/>
    </source>
</evidence>
<keyword evidence="1" id="KW-0812">Transmembrane</keyword>
<reference evidence="3" key="1">
    <citation type="journal article" date="2024" name="FEMS Microbiol. Lett.">
        <title>Genomic insights into Spiroplasma endosymbionts that induce male-killing and protective phenotypes in the pea aphid.</title>
        <authorList>
            <person name="Arai H."/>
            <person name="Legeai F."/>
            <person name="Kageyama D."/>
            <person name="Sugio A."/>
            <person name="Simon J.C."/>
        </authorList>
    </citation>
    <scope>NUCLEOTIDE SEQUENCE [LARGE SCALE GENOMIC DNA]</scope>
    <source>
        <strain evidence="3">sAp269</strain>
    </source>
</reference>
<feature type="transmembrane region" description="Helical" evidence="1">
    <location>
        <begin position="52"/>
        <end position="70"/>
    </location>
</feature>
<protein>
    <recommendedName>
        <fullName evidence="4">Transposase</fullName>
    </recommendedName>
</protein>
<evidence type="ECO:0000313" key="3">
    <source>
        <dbReference type="Proteomes" id="UP001473424"/>
    </source>
</evidence>
<keyword evidence="3" id="KW-1185">Reference proteome</keyword>
<accession>A0ABN7BWW3</accession>
<dbReference type="Proteomes" id="UP001473424">
    <property type="component" value="Chromosome"/>
</dbReference>
<sequence length="104" mass="12377">MKKLKINNLDIELNINVIGKFLDKIEYPILIFDFEAFRNLLHKKKNNSYAHYFEKIFSITLLIIGLLPTFTCGGNNDTEWIHQCFSNWTAMSCVYSKFERKQMY</sequence>
<keyword evidence="1" id="KW-1133">Transmembrane helix</keyword>
<organism evidence="2 3">
    <name type="scientific">Spiroplasma ixodetis</name>
    <dbReference type="NCBI Taxonomy" id="2141"/>
    <lineage>
        <taxon>Bacteria</taxon>
        <taxon>Bacillati</taxon>
        <taxon>Mycoplasmatota</taxon>
        <taxon>Mollicutes</taxon>
        <taxon>Entomoplasmatales</taxon>
        <taxon>Spiroplasmataceae</taxon>
        <taxon>Spiroplasma</taxon>
    </lineage>
</organism>
<evidence type="ECO:0008006" key="4">
    <source>
        <dbReference type="Google" id="ProtNLM"/>
    </source>
</evidence>
<dbReference type="RefSeq" id="WP_353306239.1">
    <property type="nucleotide sequence ID" value="NZ_AP028955.1"/>
</dbReference>
<keyword evidence="1" id="KW-0472">Membrane</keyword>
<gene>
    <name evidence="2" type="ORF">SAP269_20480</name>
</gene>
<evidence type="ECO:0000256" key="1">
    <source>
        <dbReference type="SAM" id="Phobius"/>
    </source>
</evidence>
<name>A0ABN7BWW3_9MOLU</name>
<proteinExistence type="predicted"/>
<dbReference type="EMBL" id="AP028955">
    <property type="protein sequence ID" value="BET39459.1"/>
    <property type="molecule type" value="Genomic_DNA"/>
</dbReference>